<dbReference type="EMBL" id="UFMQ01000001">
    <property type="protein sequence ID" value="SST15353.1"/>
    <property type="molecule type" value="Genomic_DNA"/>
</dbReference>
<dbReference type="RefSeq" id="WP_001984428.1">
    <property type="nucleotide sequence ID" value="NZ_BJKF01000001.1"/>
</dbReference>
<sequence length="103" mass="11121">MVCSGLTQRNEALVMIDTTVDVINKLGLHARASGKLIEVTTKFRSSIQIGKGDHLVDAKNIMSLLMLGAGKGTTLRLVIDGTDEEQALNEVQALFAAKFYEAD</sequence>
<dbReference type="InterPro" id="IPR050399">
    <property type="entry name" value="HPr"/>
</dbReference>
<evidence type="ECO:0000256" key="4">
    <source>
        <dbReference type="ARBA" id="ARBA00022683"/>
    </source>
</evidence>
<keyword evidence="7" id="KW-0808">Transferase</keyword>
<keyword evidence="4" id="KW-0598">Phosphotransferase system</keyword>
<dbReference type="PROSITE" id="PS51350">
    <property type="entry name" value="PTS_HPR_DOM"/>
    <property type="match status" value="1"/>
</dbReference>
<proteinExistence type="inferred from homology"/>
<accession>A0A154G4B3</accession>
<dbReference type="InterPro" id="IPR035895">
    <property type="entry name" value="HPr-like_sf"/>
</dbReference>
<dbReference type="GO" id="GO:0005737">
    <property type="term" value="C:cytoplasm"/>
    <property type="evidence" value="ECO:0007669"/>
    <property type="project" value="UniProtKB-SubCell"/>
</dbReference>
<dbReference type="OMA" id="AEVWVTR"/>
<dbReference type="InterPro" id="IPR000032">
    <property type="entry name" value="HPr-like"/>
</dbReference>
<evidence type="ECO:0000313" key="9">
    <source>
        <dbReference type="Proteomes" id="UP000066661"/>
    </source>
</evidence>
<dbReference type="GO" id="GO:0016740">
    <property type="term" value="F:transferase activity"/>
    <property type="evidence" value="ECO:0007669"/>
    <property type="project" value="UniProtKB-KW"/>
</dbReference>
<dbReference type="Proteomes" id="UP000076296">
    <property type="component" value="Unassembled WGS sequence"/>
</dbReference>
<evidence type="ECO:0000313" key="10">
    <source>
        <dbReference type="Proteomes" id="UP000076296"/>
    </source>
</evidence>
<dbReference type="NCBIfam" id="TIGR01003">
    <property type="entry name" value="PTS_HPr_family"/>
    <property type="match status" value="1"/>
</dbReference>
<reference evidence="6 9" key="1">
    <citation type="submission" date="2015-12" db="EMBL/GenBank/DDBJ databases">
        <authorList>
            <person name="Wibberg D."/>
        </authorList>
    </citation>
    <scope>NUCLEOTIDE SEQUENCE [LARGE SCALE GENOMIC DNA]</scope>
    <source>
        <strain evidence="6">R2091</strain>
    </source>
</reference>
<dbReference type="PRINTS" id="PR00107">
    <property type="entry name" value="PHOSPHOCPHPR"/>
</dbReference>
<dbReference type="Proteomes" id="UP000252694">
    <property type="component" value="Unassembled WGS sequence"/>
</dbReference>
<dbReference type="Pfam" id="PF00381">
    <property type="entry name" value="PTS-HPr"/>
    <property type="match status" value="1"/>
</dbReference>
<evidence type="ECO:0000259" key="5">
    <source>
        <dbReference type="PROSITE" id="PS51350"/>
    </source>
</evidence>
<evidence type="ECO:0000313" key="8">
    <source>
        <dbReference type="EMBL" id="SST15353.1"/>
    </source>
</evidence>
<dbReference type="PANTHER" id="PTHR33705">
    <property type="entry name" value="PHOSPHOCARRIER PROTEIN HPR"/>
    <property type="match status" value="1"/>
</dbReference>
<protein>
    <submittedName>
        <fullName evidence="6">Phosphocarrier protein (HPr-like) NPr, nitrogen related, exchanges phosphate with enzyme I</fullName>
    </submittedName>
    <submittedName>
        <fullName evidence="7">Phosphocarrier protein NPr</fullName>
        <ecNumber evidence="7 8">2.7.11.-</ecNumber>
    </submittedName>
</protein>
<dbReference type="AlphaFoldDB" id="A0A154G4B3"/>
<evidence type="ECO:0000313" key="11">
    <source>
        <dbReference type="Proteomes" id="UP000252694"/>
    </source>
</evidence>
<dbReference type="EMBL" id="LRDT01000030">
    <property type="protein sequence ID" value="KZA16159.1"/>
    <property type="molecule type" value="Genomic_DNA"/>
</dbReference>
<reference evidence="7 10" key="2">
    <citation type="submission" date="2016-01" db="EMBL/GenBank/DDBJ databases">
        <title>Draft sequences of Acinetobacter baumannii isolates from wounded military personnel.</title>
        <authorList>
            <person name="Arivett B.A."/>
            <person name="Fiester S.E."/>
            <person name="Ream D.C."/>
            <person name="Actis L.A."/>
        </authorList>
    </citation>
    <scope>NUCLEOTIDE SEQUENCE [LARGE SCALE GENOMIC DNA]</scope>
    <source>
        <strain evidence="7 10">AB2828</strain>
    </source>
</reference>
<comment type="similarity">
    <text evidence="2">Belongs to the HPr family.</text>
</comment>
<name>A0A154G4B3_ACIBA</name>
<evidence type="ECO:0000313" key="7">
    <source>
        <dbReference type="EMBL" id="KZA16159.1"/>
    </source>
</evidence>
<dbReference type="SUPFAM" id="SSF55594">
    <property type="entry name" value="HPr-like"/>
    <property type="match status" value="1"/>
</dbReference>
<feature type="domain" description="HPr" evidence="5">
    <location>
        <begin position="15"/>
        <end position="102"/>
    </location>
</feature>
<reference evidence="8 11" key="3">
    <citation type="submission" date="2018-07" db="EMBL/GenBank/DDBJ databases">
        <authorList>
            <consortium name="Pathogen Informatics"/>
        </authorList>
    </citation>
    <scope>NUCLEOTIDE SEQUENCE [LARGE SCALE GENOMIC DNA]</scope>
    <source>
        <strain evidence="8 11">4300STDY7045823</strain>
    </source>
</reference>
<dbReference type="GO" id="GO:0009401">
    <property type="term" value="P:phosphoenolpyruvate-dependent sugar phosphotransferase system"/>
    <property type="evidence" value="ECO:0007669"/>
    <property type="project" value="UniProtKB-KW"/>
</dbReference>
<dbReference type="Proteomes" id="UP000066661">
    <property type="component" value="Chromosome I"/>
</dbReference>
<organism evidence="7 10">
    <name type="scientific">Acinetobacter baumannii</name>
    <dbReference type="NCBI Taxonomy" id="470"/>
    <lineage>
        <taxon>Bacteria</taxon>
        <taxon>Pseudomonadati</taxon>
        <taxon>Pseudomonadota</taxon>
        <taxon>Gammaproteobacteria</taxon>
        <taxon>Moraxellales</taxon>
        <taxon>Moraxellaceae</taxon>
        <taxon>Acinetobacter</taxon>
        <taxon>Acinetobacter calcoaceticus/baumannii complex</taxon>
    </lineage>
</organism>
<dbReference type="EC" id="2.7.11.-" evidence="7 8"/>
<evidence type="ECO:0000256" key="1">
    <source>
        <dbReference type="ARBA" id="ARBA00004496"/>
    </source>
</evidence>
<comment type="subcellular location">
    <subcellularLocation>
        <location evidence="1">Cytoplasm</location>
    </subcellularLocation>
</comment>
<evidence type="ECO:0000256" key="2">
    <source>
        <dbReference type="ARBA" id="ARBA00010736"/>
    </source>
</evidence>
<evidence type="ECO:0000256" key="3">
    <source>
        <dbReference type="ARBA" id="ARBA00022490"/>
    </source>
</evidence>
<dbReference type="PANTHER" id="PTHR33705:SF2">
    <property type="entry name" value="PHOSPHOCARRIER PROTEIN NPR"/>
    <property type="match status" value="1"/>
</dbReference>
<gene>
    <name evidence="7" type="primary">ptsO</name>
    <name evidence="6" type="ORF">ABR2091_0615</name>
    <name evidence="7" type="ORF">LV35_02222</name>
    <name evidence="8" type="ORF">SAMEA104305318_00039</name>
</gene>
<dbReference type="EMBL" id="LN997846">
    <property type="protein sequence ID" value="CUW34037.1"/>
    <property type="molecule type" value="Genomic_DNA"/>
</dbReference>
<evidence type="ECO:0000313" key="6">
    <source>
        <dbReference type="EMBL" id="CUW34037.1"/>
    </source>
</evidence>
<dbReference type="Gene3D" id="3.30.1340.10">
    <property type="entry name" value="HPr-like"/>
    <property type="match status" value="1"/>
</dbReference>
<keyword evidence="3" id="KW-0963">Cytoplasm</keyword>